<reference evidence="2 3" key="1">
    <citation type="submission" date="2018-03" db="EMBL/GenBank/DDBJ databases">
        <title>Chitinolytic properties of Streptosporangium nondiastaticum TBG75A20.</title>
        <authorList>
            <person name="Gayathri V."/>
            <person name="Shiburaj S."/>
        </authorList>
    </citation>
    <scope>NUCLEOTIDE SEQUENCE [LARGE SCALE GENOMIC DNA]</scope>
    <source>
        <strain evidence="2 3">TBG75A20</strain>
    </source>
</reference>
<accession>A0A9X7JLH1</accession>
<evidence type="ECO:0000313" key="2">
    <source>
        <dbReference type="EMBL" id="PSJ25923.1"/>
    </source>
</evidence>
<feature type="region of interest" description="Disordered" evidence="1">
    <location>
        <begin position="202"/>
        <end position="223"/>
    </location>
</feature>
<gene>
    <name evidence="2" type="ORF">B7P34_25575</name>
</gene>
<sequence length="223" mass="24706">MVQWGRIDPEKPASDADVHAIVAACDAYVQGWFDAVIRPAACYPPNDWGWSSSPGLWLDASKSHGRGRAIRLTIAENLDFFARFPFGETLNLVGYAEHTARTTTGTSRQRAADATAEALRWAWARHTDRLGWDDAEWYEYLEVYELIGWTTAALQLPGVRPSQAADRVEEIAGQKWDDWSPWTSDELPAPFITQATQAVADCVTTSTATPSSPPPWSSGSEYD</sequence>
<organism evidence="2 3">
    <name type="scientific">Streptosporangium nondiastaticum</name>
    <dbReference type="NCBI Taxonomy" id="35764"/>
    <lineage>
        <taxon>Bacteria</taxon>
        <taxon>Bacillati</taxon>
        <taxon>Actinomycetota</taxon>
        <taxon>Actinomycetes</taxon>
        <taxon>Streptosporangiales</taxon>
        <taxon>Streptosporangiaceae</taxon>
        <taxon>Streptosporangium</taxon>
    </lineage>
</organism>
<name>A0A9X7JLH1_9ACTN</name>
<dbReference type="Proteomes" id="UP000242427">
    <property type="component" value="Unassembled WGS sequence"/>
</dbReference>
<dbReference type="AlphaFoldDB" id="A0A9X7JLH1"/>
<evidence type="ECO:0000313" key="3">
    <source>
        <dbReference type="Proteomes" id="UP000242427"/>
    </source>
</evidence>
<dbReference type="EMBL" id="PXWG01000095">
    <property type="protein sequence ID" value="PSJ25923.1"/>
    <property type="molecule type" value="Genomic_DNA"/>
</dbReference>
<protein>
    <submittedName>
        <fullName evidence="2">Uncharacterized protein</fullName>
    </submittedName>
</protein>
<comment type="caution">
    <text evidence="2">The sequence shown here is derived from an EMBL/GenBank/DDBJ whole genome shotgun (WGS) entry which is preliminary data.</text>
</comment>
<evidence type="ECO:0000256" key="1">
    <source>
        <dbReference type="SAM" id="MobiDB-lite"/>
    </source>
</evidence>
<keyword evidence="3" id="KW-1185">Reference proteome</keyword>
<proteinExistence type="predicted"/>